<sequence>MGFIDELTLQLSTINETSNYGAQFAFHKRKYFENLSMFAFINKTSNDGAKFAFDKRKYFEKFPTTEPTFLNKSAKCLPSYGLFSQTTRQAPPASRTPLPCIRRHPRKPSDFEIYKASLVRRDQTR</sequence>
<protein>
    <submittedName>
        <fullName evidence="2">Uncharacterized protein</fullName>
    </submittedName>
</protein>
<evidence type="ECO:0000313" key="2">
    <source>
        <dbReference type="EMBL" id="GBM79168.1"/>
    </source>
</evidence>
<reference evidence="2 3" key="1">
    <citation type="journal article" date="2019" name="Sci. Rep.">
        <title>Orb-weaving spider Araneus ventricosus genome elucidates the spidroin gene catalogue.</title>
        <authorList>
            <person name="Kono N."/>
            <person name="Nakamura H."/>
            <person name="Ohtoshi R."/>
            <person name="Moran D.A.P."/>
            <person name="Shinohara A."/>
            <person name="Yoshida Y."/>
            <person name="Fujiwara M."/>
            <person name="Mori M."/>
            <person name="Tomita M."/>
            <person name="Arakawa K."/>
        </authorList>
    </citation>
    <scope>NUCLEOTIDE SEQUENCE [LARGE SCALE GENOMIC DNA]</scope>
</reference>
<evidence type="ECO:0000313" key="3">
    <source>
        <dbReference type="Proteomes" id="UP000499080"/>
    </source>
</evidence>
<evidence type="ECO:0000256" key="1">
    <source>
        <dbReference type="SAM" id="MobiDB-lite"/>
    </source>
</evidence>
<dbReference type="EMBL" id="BGPR01263809">
    <property type="protein sequence ID" value="GBM79168.1"/>
    <property type="molecule type" value="Genomic_DNA"/>
</dbReference>
<name>A0A4Y2IMY5_ARAVE</name>
<dbReference type="AlphaFoldDB" id="A0A4Y2IMY5"/>
<accession>A0A4Y2IMY5</accession>
<gene>
    <name evidence="2" type="ORF">AVEN_219995_1</name>
</gene>
<organism evidence="2 3">
    <name type="scientific">Araneus ventricosus</name>
    <name type="common">Orbweaver spider</name>
    <name type="synonym">Epeira ventricosa</name>
    <dbReference type="NCBI Taxonomy" id="182803"/>
    <lineage>
        <taxon>Eukaryota</taxon>
        <taxon>Metazoa</taxon>
        <taxon>Ecdysozoa</taxon>
        <taxon>Arthropoda</taxon>
        <taxon>Chelicerata</taxon>
        <taxon>Arachnida</taxon>
        <taxon>Araneae</taxon>
        <taxon>Araneomorphae</taxon>
        <taxon>Entelegynae</taxon>
        <taxon>Araneoidea</taxon>
        <taxon>Araneidae</taxon>
        <taxon>Araneus</taxon>
    </lineage>
</organism>
<keyword evidence="3" id="KW-1185">Reference proteome</keyword>
<dbReference type="Proteomes" id="UP000499080">
    <property type="component" value="Unassembled WGS sequence"/>
</dbReference>
<feature type="region of interest" description="Disordered" evidence="1">
    <location>
        <begin position="86"/>
        <end position="106"/>
    </location>
</feature>
<comment type="caution">
    <text evidence="2">The sequence shown here is derived from an EMBL/GenBank/DDBJ whole genome shotgun (WGS) entry which is preliminary data.</text>
</comment>
<proteinExistence type="predicted"/>